<dbReference type="InterPro" id="IPR023214">
    <property type="entry name" value="HAD_sf"/>
</dbReference>
<dbReference type="InterPro" id="IPR036412">
    <property type="entry name" value="HAD-like_sf"/>
</dbReference>
<reference evidence="1 2" key="1">
    <citation type="submission" date="2024-08" db="EMBL/GenBank/DDBJ databases">
        <title>Clostridium lapicellarii sp. nov., and Clostridium renhuaiense sp. nov., two species isolated from the mud in a fermentation cellar used for producing sauce-flavour Chinese liquors.</title>
        <authorList>
            <person name="Yang F."/>
            <person name="Wang H."/>
            <person name="Chen L.Q."/>
            <person name="Zhou N."/>
            <person name="Lu J.J."/>
            <person name="Pu X.X."/>
            <person name="Wan B."/>
            <person name="Wang L."/>
            <person name="Liu S.J."/>
        </authorList>
    </citation>
    <scope>NUCLEOTIDE SEQUENCE [LARGE SCALE GENOMIC DNA]</scope>
    <source>
        <strain evidence="1 2">MT-5</strain>
    </source>
</reference>
<dbReference type="InterPro" id="IPR000150">
    <property type="entry name" value="Cof"/>
</dbReference>
<dbReference type="Gene3D" id="3.40.50.1000">
    <property type="entry name" value="HAD superfamily/HAD-like"/>
    <property type="match status" value="1"/>
</dbReference>
<dbReference type="CDD" id="cd07516">
    <property type="entry name" value="HAD_Pase"/>
    <property type="match status" value="1"/>
</dbReference>
<comment type="caution">
    <text evidence="1">The sequence shown here is derived from an EMBL/GenBank/DDBJ whole genome shotgun (WGS) entry which is preliminary data.</text>
</comment>
<dbReference type="Proteomes" id="UP001564657">
    <property type="component" value="Unassembled WGS sequence"/>
</dbReference>
<dbReference type="InterPro" id="IPR006379">
    <property type="entry name" value="HAD-SF_hydro_IIB"/>
</dbReference>
<accession>A0ABV4BL22</accession>
<dbReference type="NCBIfam" id="TIGR01484">
    <property type="entry name" value="HAD-SF-IIB"/>
    <property type="match status" value="1"/>
</dbReference>
<dbReference type="Gene3D" id="3.30.1240.10">
    <property type="match status" value="1"/>
</dbReference>
<dbReference type="SUPFAM" id="SSF56784">
    <property type="entry name" value="HAD-like"/>
    <property type="match status" value="1"/>
</dbReference>
<protein>
    <submittedName>
        <fullName evidence="1">Cof-type HAD-IIB family hydrolase</fullName>
        <ecNumber evidence="1">3.1.3.-</ecNumber>
    </submittedName>
</protein>
<dbReference type="NCBIfam" id="TIGR00099">
    <property type="entry name" value="Cof-subfamily"/>
    <property type="match status" value="1"/>
</dbReference>
<dbReference type="SFLD" id="SFLDG01140">
    <property type="entry name" value="C2.B:_Phosphomannomutase_and_P"/>
    <property type="match status" value="1"/>
</dbReference>
<keyword evidence="2" id="KW-1185">Reference proteome</keyword>
<dbReference type="Pfam" id="PF08282">
    <property type="entry name" value="Hydrolase_3"/>
    <property type="match status" value="1"/>
</dbReference>
<name>A0ABV4BL22_9CLOT</name>
<dbReference type="EMBL" id="JBGEWD010000003">
    <property type="protein sequence ID" value="MEY7999489.1"/>
    <property type="molecule type" value="Genomic_DNA"/>
</dbReference>
<dbReference type="RefSeq" id="WP_369703378.1">
    <property type="nucleotide sequence ID" value="NZ_JBGEWD010000003.1"/>
</dbReference>
<evidence type="ECO:0000313" key="1">
    <source>
        <dbReference type="EMBL" id="MEY7999489.1"/>
    </source>
</evidence>
<evidence type="ECO:0000313" key="2">
    <source>
        <dbReference type="Proteomes" id="UP001564657"/>
    </source>
</evidence>
<proteinExistence type="predicted"/>
<gene>
    <name evidence="1" type="ORF">AB8U03_04620</name>
</gene>
<keyword evidence="1" id="KW-0378">Hydrolase</keyword>
<dbReference type="PANTHER" id="PTHR10000">
    <property type="entry name" value="PHOSPHOSERINE PHOSPHATASE"/>
    <property type="match status" value="1"/>
</dbReference>
<dbReference type="PANTHER" id="PTHR10000:SF8">
    <property type="entry name" value="HAD SUPERFAMILY HYDROLASE-LIKE, TYPE 3"/>
    <property type="match status" value="1"/>
</dbReference>
<dbReference type="GO" id="GO:0016787">
    <property type="term" value="F:hydrolase activity"/>
    <property type="evidence" value="ECO:0007669"/>
    <property type="project" value="UniProtKB-KW"/>
</dbReference>
<dbReference type="EC" id="3.1.3.-" evidence="1"/>
<dbReference type="SFLD" id="SFLDS00003">
    <property type="entry name" value="Haloacid_Dehalogenase"/>
    <property type="match status" value="1"/>
</dbReference>
<dbReference type="PROSITE" id="PS01228">
    <property type="entry name" value="COF_1"/>
    <property type="match status" value="1"/>
</dbReference>
<organism evidence="1 2">
    <name type="scientific">Clostridium moutaii</name>
    <dbReference type="NCBI Taxonomy" id="3240932"/>
    <lineage>
        <taxon>Bacteria</taxon>
        <taxon>Bacillati</taxon>
        <taxon>Bacillota</taxon>
        <taxon>Clostridia</taxon>
        <taxon>Eubacteriales</taxon>
        <taxon>Clostridiaceae</taxon>
        <taxon>Clostridium</taxon>
    </lineage>
</organism>
<sequence>MNYKIIAMDMDGTLLNDEKFISAYNKEMILRASKLGVKFVMSTGRLPESLKFYSHPLFENQPMICCNGALVLDENKDIIKSTPMDKSEVLKVIDILREEKDTYYHFYDDNVLYCEQFKYSTEKFYKFNRKIDKKFRMEIRIIPDSKKLIKDTRDNINKLVVVDPDVNYLTRLRRKIDDIPKIGTTKSSINNIEIINKEVSKGNGLKILADYYKVSASECIAVGNDENDESMIKIAGLGVAVNNARQILKTSADYITENDNNNGAIGEVIKKFIL</sequence>